<dbReference type="RefSeq" id="WP_011496694.1">
    <property type="nucleotide sequence ID" value="NC_007954.1"/>
</dbReference>
<dbReference type="EMBL" id="CP000302">
    <property type="protein sequence ID" value="ABE55543.1"/>
    <property type="molecule type" value="Genomic_DNA"/>
</dbReference>
<dbReference type="HOGENOM" id="CLU_1015241_0_0_6"/>
<dbReference type="OrthoDB" id="1418530at2"/>
<dbReference type="Proteomes" id="UP000001982">
    <property type="component" value="Chromosome"/>
</dbReference>
<organism evidence="1 2">
    <name type="scientific">Shewanella denitrificans (strain OS217 / ATCC BAA-1090 / DSM 15013)</name>
    <dbReference type="NCBI Taxonomy" id="318161"/>
    <lineage>
        <taxon>Bacteria</taxon>
        <taxon>Pseudomonadati</taxon>
        <taxon>Pseudomonadota</taxon>
        <taxon>Gammaproteobacteria</taxon>
        <taxon>Alteromonadales</taxon>
        <taxon>Shewanellaceae</taxon>
        <taxon>Shewanella</taxon>
    </lineage>
</organism>
<reference evidence="1 2" key="1">
    <citation type="submission" date="2006-03" db="EMBL/GenBank/DDBJ databases">
        <title>Complete sequence of Shewanella denitrificans OS217.</title>
        <authorList>
            <consortium name="US DOE Joint Genome Institute"/>
            <person name="Copeland A."/>
            <person name="Lucas S."/>
            <person name="Lapidus A."/>
            <person name="Barry K."/>
            <person name="Detter J.C."/>
            <person name="Glavina del Rio T."/>
            <person name="Hammon N."/>
            <person name="Israni S."/>
            <person name="Dalin E."/>
            <person name="Tice H."/>
            <person name="Pitluck S."/>
            <person name="Brettin T."/>
            <person name="Bruce D."/>
            <person name="Han C."/>
            <person name="Tapia R."/>
            <person name="Gilna P."/>
            <person name="Kiss H."/>
            <person name="Schmutz J."/>
            <person name="Larimer F."/>
            <person name="Land M."/>
            <person name="Hauser L."/>
            <person name="Kyrpides N."/>
            <person name="Lykidis A."/>
            <person name="Richardson P."/>
        </authorList>
    </citation>
    <scope>NUCLEOTIDE SEQUENCE [LARGE SCALE GENOMIC DNA]</scope>
    <source>
        <strain evidence="2">OS217 / ATCC BAA-1090 / DSM 15013</strain>
    </source>
</reference>
<dbReference type="KEGG" id="sdn:Sden_2263"/>
<sequence length="274" mass="31139">MIVVKNILTGFFIVAAMLITPNAFGINSSFTSGNVASSWVSGLTVRDSEGKPITKLAEYESVLYLGQHSTVKESIVIRGTKFNDFRYFIKTRSGQEGWVFGGGLKKSILTDSKYKNMANSCFFANAHNDGPLLLSTEKQKNIDGAVIYKYIESLKNKPLVYKKTIFESACVGTLEEKCFVNNILEREHESGSELFLFNKFAPFLGIENGMDKQSVYKILGNPSEYNDKLSVYTFSFLLKSEDYQVWVSFKIKFYFDNLDNLESMVVWYFFNEDC</sequence>
<keyword evidence="2" id="KW-1185">Reference proteome</keyword>
<evidence type="ECO:0000313" key="2">
    <source>
        <dbReference type="Proteomes" id="UP000001982"/>
    </source>
</evidence>
<accession>Q12LY3</accession>
<proteinExistence type="predicted"/>
<evidence type="ECO:0000313" key="1">
    <source>
        <dbReference type="EMBL" id="ABE55543.1"/>
    </source>
</evidence>
<evidence type="ECO:0008006" key="3">
    <source>
        <dbReference type="Google" id="ProtNLM"/>
    </source>
</evidence>
<name>Q12LY3_SHEDO</name>
<dbReference type="AlphaFoldDB" id="Q12LY3"/>
<gene>
    <name evidence="1" type="ordered locus">Sden_2263</name>
</gene>
<protein>
    <recommendedName>
        <fullName evidence="3">SH3b domain-containing protein</fullName>
    </recommendedName>
</protein>